<dbReference type="Proteomes" id="UP001623349">
    <property type="component" value="Unassembled WGS sequence"/>
</dbReference>
<evidence type="ECO:0000256" key="1">
    <source>
        <dbReference type="ARBA" id="ARBA00001946"/>
    </source>
</evidence>
<evidence type="ECO:0000256" key="8">
    <source>
        <dbReference type="ARBA" id="ARBA00022840"/>
    </source>
</evidence>
<keyword evidence="5" id="KW-0436">Ligase</keyword>
<accession>A0ABQ0ERH7</accession>
<evidence type="ECO:0000313" key="15">
    <source>
        <dbReference type="Proteomes" id="UP001623349"/>
    </source>
</evidence>
<reference evidence="14 15" key="1">
    <citation type="submission" date="2024-08" db="EMBL/GenBank/DDBJ databases">
        <title>The draft genome of Apodemus speciosus.</title>
        <authorList>
            <person name="Nabeshima K."/>
            <person name="Suzuki S."/>
            <person name="Onuma M."/>
        </authorList>
    </citation>
    <scope>NUCLEOTIDE SEQUENCE [LARGE SCALE GENOMIC DNA]</scope>
    <source>
        <strain evidence="14">IB14-021</strain>
    </source>
</reference>
<dbReference type="PANTHER" id="PTHR12241:SF31">
    <property type="entry name" value="POLYGLUTAMYLASE COMPLEX SUBUNIT TTLL1"/>
    <property type="match status" value="1"/>
</dbReference>
<evidence type="ECO:0000256" key="12">
    <source>
        <dbReference type="ARBA" id="ARBA00023273"/>
    </source>
</evidence>
<comment type="cofactor">
    <cofactor evidence="1">
        <name>Mg(2+)</name>
        <dbReference type="ChEBI" id="CHEBI:18420"/>
    </cofactor>
</comment>
<sequence length="294" mass="33827">MFVSQSTKEAYVISVYINNPLLIGGRKFDLRLYVLVSTYRPLRCYMYKLGFCRFCTVKYTPSTSELDNMFVHLTNVAIQKHGEDYNHIHGGKWTVNNLRLYLESTRGREVTSKLFDEIHWIIVQSLKAVAPVMNNDKHCFECYGYDIIIDDRLKPWLIERGGHWCPYLRPWTRNLWPLNKPKMGDGLSMPEPPSWVSVNASPSLTSSTANDRILKYNLINDTLNIAVPNGEIPDCKWNKSPPKEVLGNYEILYDEELAQGDGAERELRNRPGQPVGPRAGRSRDSGRNVLTTWK</sequence>
<dbReference type="Gene3D" id="3.30.470.20">
    <property type="entry name" value="ATP-grasp fold, B domain"/>
    <property type="match status" value="1"/>
</dbReference>
<keyword evidence="12" id="KW-0966">Cell projection</keyword>
<evidence type="ECO:0000256" key="6">
    <source>
        <dbReference type="ARBA" id="ARBA00022701"/>
    </source>
</evidence>
<evidence type="ECO:0000256" key="2">
    <source>
        <dbReference type="ARBA" id="ARBA00004120"/>
    </source>
</evidence>
<evidence type="ECO:0000256" key="9">
    <source>
        <dbReference type="ARBA" id="ARBA00022842"/>
    </source>
</evidence>
<proteinExistence type="inferred from homology"/>
<evidence type="ECO:0000256" key="4">
    <source>
        <dbReference type="ARBA" id="ARBA00022490"/>
    </source>
</evidence>
<comment type="similarity">
    <text evidence="3">Belongs to the tubulin polyglutamylase family.</text>
</comment>
<name>A0ABQ0ERH7_APOSI</name>
<keyword evidence="15" id="KW-1185">Reference proteome</keyword>
<evidence type="ECO:0000256" key="3">
    <source>
        <dbReference type="ARBA" id="ARBA00006118"/>
    </source>
</evidence>
<evidence type="ECO:0000256" key="7">
    <source>
        <dbReference type="ARBA" id="ARBA00022741"/>
    </source>
</evidence>
<keyword evidence="6" id="KW-0493">Microtubule</keyword>
<keyword evidence="11" id="KW-0206">Cytoskeleton</keyword>
<protein>
    <submittedName>
        <fullName evidence="14">Polyglutamylase complex subunit TTLL1</fullName>
    </submittedName>
</protein>
<keyword evidence="4" id="KW-0963">Cytoplasm</keyword>
<keyword evidence="8" id="KW-0067">ATP-binding</keyword>
<dbReference type="InterPro" id="IPR004344">
    <property type="entry name" value="TTL/TTLL_fam"/>
</dbReference>
<comment type="caution">
    <text evidence="14">The sequence shown here is derived from an EMBL/GenBank/DDBJ whole genome shotgun (WGS) entry which is preliminary data.</text>
</comment>
<evidence type="ECO:0000256" key="13">
    <source>
        <dbReference type="SAM" id="MobiDB-lite"/>
    </source>
</evidence>
<evidence type="ECO:0000256" key="10">
    <source>
        <dbReference type="ARBA" id="ARBA00023069"/>
    </source>
</evidence>
<keyword evidence="9" id="KW-0460">Magnesium</keyword>
<dbReference type="PANTHER" id="PTHR12241">
    <property type="entry name" value="TUBULIN POLYGLUTAMYLASE"/>
    <property type="match status" value="1"/>
</dbReference>
<feature type="region of interest" description="Disordered" evidence="13">
    <location>
        <begin position="260"/>
        <end position="294"/>
    </location>
</feature>
<organism evidence="14 15">
    <name type="scientific">Apodemus speciosus</name>
    <name type="common">Large Japanese field mouse</name>
    <dbReference type="NCBI Taxonomy" id="105296"/>
    <lineage>
        <taxon>Eukaryota</taxon>
        <taxon>Metazoa</taxon>
        <taxon>Chordata</taxon>
        <taxon>Craniata</taxon>
        <taxon>Vertebrata</taxon>
        <taxon>Euteleostomi</taxon>
        <taxon>Mammalia</taxon>
        <taxon>Eutheria</taxon>
        <taxon>Euarchontoglires</taxon>
        <taxon>Glires</taxon>
        <taxon>Rodentia</taxon>
        <taxon>Myomorpha</taxon>
        <taxon>Muroidea</taxon>
        <taxon>Muridae</taxon>
        <taxon>Murinae</taxon>
        <taxon>Apodemus</taxon>
    </lineage>
</organism>
<evidence type="ECO:0000313" key="14">
    <source>
        <dbReference type="EMBL" id="GAB1289645.1"/>
    </source>
</evidence>
<dbReference type="EMBL" id="BAAFST010000005">
    <property type="protein sequence ID" value="GAB1289645.1"/>
    <property type="molecule type" value="Genomic_DNA"/>
</dbReference>
<keyword evidence="7" id="KW-0547">Nucleotide-binding</keyword>
<evidence type="ECO:0000256" key="5">
    <source>
        <dbReference type="ARBA" id="ARBA00022598"/>
    </source>
</evidence>
<evidence type="ECO:0000256" key="11">
    <source>
        <dbReference type="ARBA" id="ARBA00023212"/>
    </source>
</evidence>
<keyword evidence="10" id="KW-0969">Cilium</keyword>
<dbReference type="PROSITE" id="PS51221">
    <property type="entry name" value="TTL"/>
    <property type="match status" value="1"/>
</dbReference>
<comment type="subcellular location">
    <subcellularLocation>
        <location evidence="2">Cytoplasm</location>
        <location evidence="2">Cytoskeleton</location>
        <location evidence="2">Cilium basal body</location>
    </subcellularLocation>
</comment>
<gene>
    <name evidence="14" type="ORF">APTSU1_000487500</name>
</gene>
<dbReference type="Pfam" id="PF03133">
    <property type="entry name" value="TTL"/>
    <property type="match status" value="2"/>
</dbReference>